<dbReference type="Pfam" id="PF00331">
    <property type="entry name" value="Glyco_hydro_10"/>
    <property type="match status" value="1"/>
</dbReference>
<dbReference type="SUPFAM" id="SSF51445">
    <property type="entry name" value="(Trans)glycosidases"/>
    <property type="match status" value="1"/>
</dbReference>
<dbReference type="CDD" id="cd01594">
    <property type="entry name" value="Lyase_I_like"/>
    <property type="match status" value="1"/>
</dbReference>
<evidence type="ECO:0000256" key="1">
    <source>
        <dbReference type="ARBA" id="ARBA00022801"/>
    </source>
</evidence>
<sequence length="507" mass="56146">MGLIRFAVHPAELVADWPEVHRGYLSGADGRIYHTRVELEGNLVGCRRSSSESCKFNVAWPIPELGTVMVQTASLPERDAPYLLAVELARGKIVQVRNQSSTWDLSGIELPAEFLAESGAAHRVFARAASSQDNPDTASRLALEALTHAFRAADILSQAFAKQALASRQVRYPHLPISLGCELGTHPREEAGQLFYTAFNAVSIPVVWTRIEQEEGTYNWSTIDQQVAWAEQHRLMIRGGPLLDLGPGGLPHWLAHWEHDFFNLQSFVCDFVETAIARYLGRVRWWEVATRFNTGGALTLNEESRLGLVARVLEVARQVDEEAQLMVRVDQPWGEYQARGQHRLSPLQLVDALVRSGVGLAGVNLEIAVGYLPQRTPHRDLLDFSKLIDTWSSLGIPLFVTLACPSSTGHDPQALSDLEVDPRVWPNGCSEAIQANWVSRCLPLLLAKPSVAGVNWAHFSDADPHEFPHAGLLRADGSPKPALECFVEYRPPQRGSWTSEHPIVSPT</sequence>
<reference evidence="5" key="1">
    <citation type="journal article" date="2020" name="mSystems">
        <title>Genome- and Community-Level Interaction Insights into Carbon Utilization and Element Cycling Functions of Hydrothermarchaeota in Hydrothermal Sediment.</title>
        <authorList>
            <person name="Zhou Z."/>
            <person name="Liu Y."/>
            <person name="Xu W."/>
            <person name="Pan J."/>
            <person name="Luo Z.H."/>
            <person name="Li M."/>
        </authorList>
    </citation>
    <scope>NUCLEOTIDE SEQUENCE [LARGE SCALE GENOMIC DNA]</scope>
    <source>
        <strain evidence="5">SpSt-508</strain>
    </source>
</reference>
<protein>
    <submittedName>
        <fullName evidence="5">Glycoside hydrolase</fullName>
    </submittedName>
</protein>
<name>A0A7C4QJP2_9PLAN</name>
<dbReference type="Gene3D" id="3.20.20.80">
    <property type="entry name" value="Glycosidases"/>
    <property type="match status" value="1"/>
</dbReference>
<feature type="domain" description="GH10" evidence="4">
    <location>
        <begin position="207"/>
        <end position="327"/>
    </location>
</feature>
<dbReference type="EMBL" id="DSVQ01000017">
    <property type="protein sequence ID" value="HGT40481.1"/>
    <property type="molecule type" value="Genomic_DNA"/>
</dbReference>
<organism evidence="5">
    <name type="scientific">Schlesneria paludicola</name>
    <dbReference type="NCBI Taxonomy" id="360056"/>
    <lineage>
        <taxon>Bacteria</taxon>
        <taxon>Pseudomonadati</taxon>
        <taxon>Planctomycetota</taxon>
        <taxon>Planctomycetia</taxon>
        <taxon>Planctomycetales</taxon>
        <taxon>Planctomycetaceae</taxon>
        <taxon>Schlesneria</taxon>
    </lineage>
</organism>
<evidence type="ECO:0000256" key="3">
    <source>
        <dbReference type="ARBA" id="ARBA00023326"/>
    </source>
</evidence>
<keyword evidence="1 5" id="KW-0378">Hydrolase</keyword>
<evidence type="ECO:0000259" key="4">
    <source>
        <dbReference type="Pfam" id="PF00331"/>
    </source>
</evidence>
<dbReference type="InterPro" id="IPR001000">
    <property type="entry name" value="GH10_dom"/>
</dbReference>
<dbReference type="InterPro" id="IPR017853">
    <property type="entry name" value="GH"/>
</dbReference>
<dbReference type="GO" id="GO:0000272">
    <property type="term" value="P:polysaccharide catabolic process"/>
    <property type="evidence" value="ECO:0007669"/>
    <property type="project" value="UniProtKB-KW"/>
</dbReference>
<evidence type="ECO:0000256" key="2">
    <source>
        <dbReference type="ARBA" id="ARBA00023277"/>
    </source>
</evidence>
<accession>A0A7C4QJP2</accession>
<dbReference type="GO" id="GO:0004553">
    <property type="term" value="F:hydrolase activity, hydrolyzing O-glycosyl compounds"/>
    <property type="evidence" value="ECO:0007669"/>
    <property type="project" value="InterPro"/>
</dbReference>
<proteinExistence type="predicted"/>
<keyword evidence="3" id="KW-0624">Polysaccharide degradation</keyword>
<gene>
    <name evidence="5" type="ORF">ENS64_14645</name>
</gene>
<evidence type="ECO:0000313" key="5">
    <source>
        <dbReference type="EMBL" id="HGT40481.1"/>
    </source>
</evidence>
<dbReference type="AlphaFoldDB" id="A0A7C4QJP2"/>
<keyword evidence="2" id="KW-0119">Carbohydrate metabolism</keyword>
<comment type="caution">
    <text evidence="5">The sequence shown here is derived from an EMBL/GenBank/DDBJ whole genome shotgun (WGS) entry which is preliminary data.</text>
</comment>